<proteinExistence type="predicted"/>
<organism evidence="1 2">
    <name type="scientific">Candidatus Epulonipiscium fishelsonii</name>
    <dbReference type="NCBI Taxonomy" id="77094"/>
    <lineage>
        <taxon>Bacteria</taxon>
        <taxon>Bacillati</taxon>
        <taxon>Bacillota</taxon>
        <taxon>Clostridia</taxon>
        <taxon>Lachnospirales</taxon>
        <taxon>Lachnospiraceae</taxon>
        <taxon>Candidatus Epulonipiscium</taxon>
    </lineage>
</organism>
<dbReference type="EMBL" id="LJDB01000055">
    <property type="protein sequence ID" value="ONI40211.1"/>
    <property type="molecule type" value="Genomic_DNA"/>
</dbReference>
<comment type="caution">
    <text evidence="1">The sequence shown here is derived from an EMBL/GenBank/DDBJ whole genome shotgun (WGS) entry which is preliminary data.</text>
</comment>
<evidence type="ECO:0000313" key="2">
    <source>
        <dbReference type="Proteomes" id="UP000188605"/>
    </source>
</evidence>
<keyword evidence="2" id="KW-1185">Reference proteome</keyword>
<sequence length="661" mass="72876">MRILIIGAVAAGTSAAAKARRNDDSAEITIYEQDVDISYSGCGLPYYIGGEIEDIDELTPRNPEFFKKKYNIDVKTSHKVVKVYSSSNTLTVKNINTDEIFMDYFDKLIIATGAVPAIPNIEGIQNNNVFSLRNVQSAKSIRSFIQNNNPRHVVIVGSGFIGFEMLENLMGDGMNVTIVEKQNKLTPSLDNDMSMFLENILVQKGINILKGATLTRLEHDKVVLEVNTLTNSEDNKAILKMDTLTNSEDNKAILKMDTLTNCEDLKVILEVDTLTKFDDHKVPLYMDTLTNHKQDKAVFDMDTLTNPEHDKIISIKDTLTKTEQVKVILEVDTLTKINSAKSIFNSKIELHADMVIMSTGIIPNVNIAQEAGVEIGVSGAIKVNDQMQTNFPDIYACGDCIETFSQITGKPVYKPLGSTANKTGRIAGDVVTGGNLRYKGNLGTGIFKLFDLTIANTGLSEAEAVKEGYDIQVCHNIKPDKPSYFKGKEMVIKAIADKKTEKILGVQIIGYDGVDKRIDVFATLITYGAKVDELFHLDLAYAPPFSTTKDPIHYTGMILDNAMNNNRPLITSAELKNLVKSGEKVQIIDARVSKQFEKSSVDGAVNMPHATLRDTMKSLEKDTFTVTYCNKGVTGNAAQNILLNNGFTNVCNLSGGHKFYK</sequence>
<name>A0ACC8XCF5_9FIRM</name>
<evidence type="ECO:0000313" key="1">
    <source>
        <dbReference type="EMBL" id="ONI40211.1"/>
    </source>
</evidence>
<protein>
    <submittedName>
        <fullName evidence="1">Uncharacterized protein</fullName>
    </submittedName>
</protein>
<accession>A0ACC8XCF5</accession>
<gene>
    <name evidence="1" type="ORF">AN396_01175</name>
</gene>
<dbReference type="Proteomes" id="UP000188605">
    <property type="component" value="Unassembled WGS sequence"/>
</dbReference>
<reference evidence="1" key="1">
    <citation type="submission" date="2016-08" db="EMBL/GenBank/DDBJ databases">
        <authorList>
            <person name="Ngugi D.K."/>
            <person name="Miyake S."/>
            <person name="Stingl U."/>
        </authorList>
    </citation>
    <scope>NUCLEOTIDE SEQUENCE</scope>
    <source>
        <strain evidence="1">SCG-B11WGA-EpuloA1</strain>
    </source>
</reference>